<keyword evidence="1" id="KW-0472">Membrane</keyword>
<feature type="transmembrane region" description="Helical" evidence="1">
    <location>
        <begin position="492"/>
        <end position="514"/>
    </location>
</feature>
<feature type="transmembrane region" description="Helical" evidence="1">
    <location>
        <begin position="398"/>
        <end position="420"/>
    </location>
</feature>
<comment type="caution">
    <text evidence="2">The sequence shown here is derived from an EMBL/GenBank/DDBJ whole genome shotgun (WGS) entry which is preliminary data.</text>
</comment>
<organism evidence="2 3">
    <name type="scientific">Candidatus Colwellbacteria bacterium RIFCSPLOWO2_01_FULL_48_10</name>
    <dbReference type="NCBI Taxonomy" id="1797690"/>
    <lineage>
        <taxon>Bacteria</taxon>
        <taxon>Candidatus Colwelliibacteriota</taxon>
    </lineage>
</organism>
<protein>
    <submittedName>
        <fullName evidence="2">Uncharacterized protein</fullName>
    </submittedName>
</protein>
<feature type="transmembrane region" description="Helical" evidence="1">
    <location>
        <begin position="338"/>
        <end position="359"/>
    </location>
</feature>
<dbReference type="AlphaFoldDB" id="A0A1G1Z6C1"/>
<name>A0A1G1Z6C1_9BACT</name>
<gene>
    <name evidence="2" type="ORF">A3B23_03120</name>
</gene>
<accession>A0A1G1Z6C1</accession>
<proteinExistence type="predicted"/>
<reference evidence="2 3" key="1">
    <citation type="journal article" date="2016" name="Nat. Commun.">
        <title>Thousands of microbial genomes shed light on interconnected biogeochemical processes in an aquifer system.</title>
        <authorList>
            <person name="Anantharaman K."/>
            <person name="Brown C.T."/>
            <person name="Hug L.A."/>
            <person name="Sharon I."/>
            <person name="Castelle C.J."/>
            <person name="Probst A.J."/>
            <person name="Thomas B.C."/>
            <person name="Singh A."/>
            <person name="Wilkins M.J."/>
            <person name="Karaoz U."/>
            <person name="Brodie E.L."/>
            <person name="Williams K.H."/>
            <person name="Hubbard S.S."/>
            <person name="Banfield J.F."/>
        </authorList>
    </citation>
    <scope>NUCLEOTIDE SEQUENCE [LARGE SCALE GENOMIC DNA]</scope>
</reference>
<dbReference type="EMBL" id="MHIY01000010">
    <property type="protein sequence ID" value="OGY60054.1"/>
    <property type="molecule type" value="Genomic_DNA"/>
</dbReference>
<feature type="transmembrane region" description="Helical" evidence="1">
    <location>
        <begin position="307"/>
        <end position="326"/>
    </location>
</feature>
<keyword evidence="1" id="KW-1133">Transmembrane helix</keyword>
<sequence length="529" mass="61185">MTPKPLENLLESYRAHLSTTRPDEKAPKIHVDEIASKVAVFYERMRSIIDYQEEHLLRKNFIGRTLRRRLLLKDLNLNKNIAEPLIKEIIRAGRLPNDTVSESKIGEVQAIIDNFLALTAALRQIRDPREEETYDWLIKVTVNAIEENLFPPVKDTMLSEFMFWTVREKLSISGLELTENEINLQLFMGIQKALLRVDQDQLTYRLLKFMYPDWNSLNAGNLEQIVRELPAIQVQLRKHLSPPASRYFFKLCNYFNTVFYLIGDMLDRGLSYEDLKTLFENDQALEQEIETAYSGRFAKQRSKLHRIALFSILSILLSKIVVAIAIEIPIDKYITHNFSLVNLVLNILIPGFLMLIIILSIKMPSENNFAVVLKEVKAICGFNGGKSYVIKAPKKKNLFTRTFIQLLYMTIFAACFYYLYLALVAIKFSMANIVIFAFFVSLVAATGVKIHNRSKEISMEQKKPKFSLFLIDIFAMPFITVGKWGLTALSRLNILVIIFNLIIELPFQVFIEFVENFRAFIKSQKDSLH</sequence>
<evidence type="ECO:0000313" key="3">
    <source>
        <dbReference type="Proteomes" id="UP000178744"/>
    </source>
</evidence>
<evidence type="ECO:0000256" key="1">
    <source>
        <dbReference type="SAM" id="Phobius"/>
    </source>
</evidence>
<keyword evidence="1" id="KW-0812">Transmembrane</keyword>
<evidence type="ECO:0000313" key="2">
    <source>
        <dbReference type="EMBL" id="OGY60054.1"/>
    </source>
</evidence>
<dbReference type="Proteomes" id="UP000178744">
    <property type="component" value="Unassembled WGS sequence"/>
</dbReference>
<dbReference type="STRING" id="1797690.A3B23_03120"/>
<feature type="transmembrane region" description="Helical" evidence="1">
    <location>
        <begin position="426"/>
        <end position="445"/>
    </location>
</feature>
<feature type="transmembrane region" description="Helical" evidence="1">
    <location>
        <begin position="466"/>
        <end position="486"/>
    </location>
</feature>